<evidence type="ECO:0000256" key="2">
    <source>
        <dbReference type="ARBA" id="ARBA00022692"/>
    </source>
</evidence>
<comment type="subcellular location">
    <subcellularLocation>
        <location evidence="1">Membrane</location>
        <topology evidence="1">Multi-pass membrane protein</topology>
    </subcellularLocation>
</comment>
<evidence type="ECO:0000256" key="1">
    <source>
        <dbReference type="ARBA" id="ARBA00004141"/>
    </source>
</evidence>
<dbReference type="SUPFAM" id="SSF48652">
    <property type="entry name" value="Tetraspanin"/>
    <property type="match status" value="1"/>
</dbReference>
<accession>A0AAE1K8B3</accession>
<dbReference type="Proteomes" id="UP001286313">
    <property type="component" value="Unassembled WGS sequence"/>
</dbReference>
<proteinExistence type="predicted"/>
<keyword evidence="7" id="KW-1185">Reference proteome</keyword>
<evidence type="ECO:0000313" key="7">
    <source>
        <dbReference type="Proteomes" id="UP001286313"/>
    </source>
</evidence>
<feature type="transmembrane region" description="Helical" evidence="5">
    <location>
        <begin position="12"/>
        <end position="38"/>
    </location>
</feature>
<keyword evidence="3 5" id="KW-1133">Transmembrane helix</keyword>
<dbReference type="InterPro" id="IPR008952">
    <property type="entry name" value="Tetraspanin_EC2_sf"/>
</dbReference>
<name>A0AAE1K8B3_PETCI</name>
<evidence type="ECO:0000256" key="4">
    <source>
        <dbReference type="ARBA" id="ARBA00023136"/>
    </source>
</evidence>
<dbReference type="AlphaFoldDB" id="A0AAE1K8B3"/>
<dbReference type="GO" id="GO:0016020">
    <property type="term" value="C:membrane"/>
    <property type="evidence" value="ECO:0007669"/>
    <property type="project" value="UniProtKB-SubCell"/>
</dbReference>
<dbReference type="Pfam" id="PF00335">
    <property type="entry name" value="Tetraspanin"/>
    <property type="match status" value="1"/>
</dbReference>
<sequence>MEWLFQLESGQRLCMFGLLVVTLNLFAQGLNLCILPLAHHKALVVGFPTGMKNYRTNLYHRNLVDTIQRTFQCCGSQSYEDWLDLDWVDPYYHRLHHYLNNNRLLEFKSSLPRNYTYVKVKKHVLRALVDRKSLPWSCCPHDRLCVVKDAQRMKLGAAEAASRYDLVDIPFNDVGCLSLLDYKPPWPSRIPYIEMRLAFIDLLHLILILKMMRNIRLFTTSNTFAAHCTRNYNKSRFWMLQAEHPAPAWIFCLPSENELQDWYSRYREAYEVEIYYGTVPLLPSYLSATDPFNDPPLLDFYAICKLFWR</sequence>
<reference evidence="6" key="1">
    <citation type="submission" date="2023-10" db="EMBL/GenBank/DDBJ databases">
        <title>Genome assemblies of two species of porcelain crab, Petrolisthes cinctipes and Petrolisthes manimaculis (Anomura: Porcellanidae).</title>
        <authorList>
            <person name="Angst P."/>
        </authorList>
    </citation>
    <scope>NUCLEOTIDE SEQUENCE</scope>
    <source>
        <strain evidence="6">PB745_01</strain>
        <tissue evidence="6">Gill</tissue>
    </source>
</reference>
<organism evidence="6 7">
    <name type="scientific">Petrolisthes cinctipes</name>
    <name type="common">Flat porcelain crab</name>
    <dbReference type="NCBI Taxonomy" id="88211"/>
    <lineage>
        <taxon>Eukaryota</taxon>
        <taxon>Metazoa</taxon>
        <taxon>Ecdysozoa</taxon>
        <taxon>Arthropoda</taxon>
        <taxon>Crustacea</taxon>
        <taxon>Multicrustacea</taxon>
        <taxon>Malacostraca</taxon>
        <taxon>Eumalacostraca</taxon>
        <taxon>Eucarida</taxon>
        <taxon>Decapoda</taxon>
        <taxon>Pleocyemata</taxon>
        <taxon>Anomura</taxon>
        <taxon>Galatheoidea</taxon>
        <taxon>Porcellanidae</taxon>
        <taxon>Petrolisthes</taxon>
    </lineage>
</organism>
<dbReference type="EMBL" id="JAWQEG010003347">
    <property type="protein sequence ID" value="KAK3866737.1"/>
    <property type="molecule type" value="Genomic_DNA"/>
</dbReference>
<protein>
    <submittedName>
        <fullName evidence="6">Uncharacterized protein</fullName>
    </submittedName>
</protein>
<evidence type="ECO:0000256" key="3">
    <source>
        <dbReference type="ARBA" id="ARBA00022989"/>
    </source>
</evidence>
<evidence type="ECO:0000313" key="6">
    <source>
        <dbReference type="EMBL" id="KAK3866737.1"/>
    </source>
</evidence>
<evidence type="ECO:0000256" key="5">
    <source>
        <dbReference type="SAM" id="Phobius"/>
    </source>
</evidence>
<keyword evidence="4 5" id="KW-0472">Membrane</keyword>
<keyword evidence="2 5" id="KW-0812">Transmembrane</keyword>
<dbReference type="InterPro" id="IPR018499">
    <property type="entry name" value="Tetraspanin/Peripherin"/>
</dbReference>
<comment type="caution">
    <text evidence="6">The sequence shown here is derived from an EMBL/GenBank/DDBJ whole genome shotgun (WGS) entry which is preliminary data.</text>
</comment>
<gene>
    <name evidence="6" type="ORF">Pcinc_027745</name>
</gene>
<dbReference type="Gene3D" id="1.10.1450.10">
    <property type="entry name" value="Tetraspanin"/>
    <property type="match status" value="1"/>
</dbReference>